<accession>A0AAN8LN20</accession>
<comment type="caution">
    <text evidence="2">The sequence shown here is derived from an EMBL/GenBank/DDBJ whole genome shotgun (WGS) entry which is preliminary data.</text>
</comment>
<dbReference type="EMBL" id="JAGTTL010000014">
    <property type="protein sequence ID" value="KAK6313109.1"/>
    <property type="molecule type" value="Genomic_DNA"/>
</dbReference>
<dbReference type="Proteomes" id="UP001356427">
    <property type="component" value="Unassembled WGS sequence"/>
</dbReference>
<protein>
    <submittedName>
        <fullName evidence="2">Uncharacterized protein</fullName>
    </submittedName>
</protein>
<reference evidence="2 3" key="1">
    <citation type="submission" date="2021-04" db="EMBL/GenBank/DDBJ databases">
        <authorList>
            <person name="De Guttry C."/>
            <person name="Zahm M."/>
            <person name="Klopp C."/>
            <person name="Cabau C."/>
            <person name="Louis A."/>
            <person name="Berthelot C."/>
            <person name="Parey E."/>
            <person name="Roest Crollius H."/>
            <person name="Montfort J."/>
            <person name="Robinson-Rechavi M."/>
            <person name="Bucao C."/>
            <person name="Bouchez O."/>
            <person name="Gislard M."/>
            <person name="Lluch J."/>
            <person name="Milhes M."/>
            <person name="Lampietro C."/>
            <person name="Lopez Roques C."/>
            <person name="Donnadieu C."/>
            <person name="Braasch I."/>
            <person name="Desvignes T."/>
            <person name="Postlethwait J."/>
            <person name="Bobe J."/>
            <person name="Wedekind C."/>
            <person name="Guiguen Y."/>
        </authorList>
    </citation>
    <scope>NUCLEOTIDE SEQUENCE [LARGE SCALE GENOMIC DNA]</scope>
    <source>
        <strain evidence="2">Cs_M1</strain>
        <tissue evidence="2">Blood</tissue>
    </source>
</reference>
<keyword evidence="1" id="KW-0175">Coiled coil</keyword>
<sequence>MRAQLQRDLQENMEMVIQVQRILEQQQHLNTEQQAEREQHKALLKQQVQHLEEQLETVKDDRSPVKSSLQDNMDMMKQLKEELQGFKEGQSHFEVEAETSQEMLSDANVTISILTDQINNLEQSTNCGTTSAAEGMCSRLEGSTQQLQASFVRLQLVINGASKPGHGPLVEVEVKMNSVLVKLEERLATHPAALSEELRAREKSNEELSALSMVHSPDSSAVESFLERAGPALCRGTGQHTGSPGIAR</sequence>
<feature type="coiled-coil region" evidence="1">
    <location>
        <begin position="23"/>
        <end position="61"/>
    </location>
</feature>
<evidence type="ECO:0000313" key="3">
    <source>
        <dbReference type="Proteomes" id="UP001356427"/>
    </source>
</evidence>
<keyword evidence="3" id="KW-1185">Reference proteome</keyword>
<dbReference type="AlphaFoldDB" id="A0AAN8LN20"/>
<organism evidence="2 3">
    <name type="scientific">Coregonus suidteri</name>
    <dbReference type="NCBI Taxonomy" id="861788"/>
    <lineage>
        <taxon>Eukaryota</taxon>
        <taxon>Metazoa</taxon>
        <taxon>Chordata</taxon>
        <taxon>Craniata</taxon>
        <taxon>Vertebrata</taxon>
        <taxon>Euteleostomi</taxon>
        <taxon>Actinopterygii</taxon>
        <taxon>Neopterygii</taxon>
        <taxon>Teleostei</taxon>
        <taxon>Protacanthopterygii</taxon>
        <taxon>Salmoniformes</taxon>
        <taxon>Salmonidae</taxon>
        <taxon>Coregoninae</taxon>
        <taxon>Coregonus</taxon>
    </lineage>
</organism>
<proteinExistence type="predicted"/>
<name>A0AAN8LN20_9TELE</name>
<evidence type="ECO:0000313" key="2">
    <source>
        <dbReference type="EMBL" id="KAK6313109.1"/>
    </source>
</evidence>
<evidence type="ECO:0000256" key="1">
    <source>
        <dbReference type="SAM" id="Coils"/>
    </source>
</evidence>
<gene>
    <name evidence="2" type="ORF">J4Q44_G00164560</name>
</gene>